<dbReference type="Proteomes" id="UP001281130">
    <property type="component" value="Unassembled WGS sequence"/>
</dbReference>
<dbReference type="STRING" id="42256.RradSPS_0268"/>
<keyword evidence="1" id="KW-0472">Membrane</keyword>
<evidence type="ECO:0000313" key="2">
    <source>
        <dbReference type="EMBL" id="AHY45551.1"/>
    </source>
</evidence>
<reference evidence="3" key="2">
    <citation type="submission" date="2023-11" db="EMBL/GenBank/DDBJ databases">
        <title>MicrobeMod: A computational toolkit for identifying prokaryotic methylation and restriction-modification with nanopore sequencing.</title>
        <authorList>
            <person name="Crits-Christoph A."/>
            <person name="Kang S.C."/>
            <person name="Lee H."/>
            <person name="Ostrov N."/>
        </authorList>
    </citation>
    <scope>NUCLEOTIDE SEQUENCE</scope>
    <source>
        <strain evidence="3">ATCC 51242</strain>
    </source>
</reference>
<accession>A0A023X062</accession>
<dbReference type="Pfam" id="PF10031">
    <property type="entry name" value="DUF2273"/>
    <property type="match status" value="1"/>
</dbReference>
<keyword evidence="4" id="KW-1185">Reference proteome</keyword>
<keyword evidence="1" id="KW-1133">Transmembrane helix</keyword>
<dbReference type="HOGENOM" id="CLU_196127_1_0_11"/>
<dbReference type="Proteomes" id="UP000025229">
    <property type="component" value="Chromosome"/>
</dbReference>
<evidence type="ECO:0000256" key="1">
    <source>
        <dbReference type="SAM" id="Phobius"/>
    </source>
</evidence>
<dbReference type="AlphaFoldDB" id="A0A023X062"/>
<organism evidence="2 4">
    <name type="scientific">Rubrobacter radiotolerans</name>
    <name type="common">Arthrobacter radiotolerans</name>
    <dbReference type="NCBI Taxonomy" id="42256"/>
    <lineage>
        <taxon>Bacteria</taxon>
        <taxon>Bacillati</taxon>
        <taxon>Actinomycetota</taxon>
        <taxon>Rubrobacteria</taxon>
        <taxon>Rubrobacterales</taxon>
        <taxon>Rubrobacteraceae</taxon>
        <taxon>Rubrobacter</taxon>
    </lineage>
</organism>
<dbReference type="EMBL" id="JAWXXX010000001">
    <property type="protein sequence ID" value="MDX5892964.1"/>
    <property type="molecule type" value="Genomic_DNA"/>
</dbReference>
<feature type="transmembrane region" description="Helical" evidence="1">
    <location>
        <begin position="12"/>
        <end position="42"/>
    </location>
</feature>
<dbReference type="KEGG" id="rrd:RradSPS_0268"/>
<dbReference type="OrthoDB" id="5244846at2"/>
<dbReference type="RefSeq" id="WP_038680163.1">
    <property type="nucleotide sequence ID" value="NZ_CP007514.1"/>
</dbReference>
<gene>
    <name evidence="2" type="ORF">RradSPS_0268</name>
    <name evidence="3" type="ORF">SIL72_02865</name>
</gene>
<keyword evidence="1" id="KW-0812">Transmembrane</keyword>
<protein>
    <submittedName>
        <fullName evidence="3">DUF2273 domain-containing protein</fullName>
    </submittedName>
    <submittedName>
        <fullName evidence="2">Small integral membrane protein (DUF2273)</fullName>
    </submittedName>
</protein>
<proteinExistence type="predicted"/>
<dbReference type="EMBL" id="CP007514">
    <property type="protein sequence ID" value="AHY45551.1"/>
    <property type="molecule type" value="Genomic_DNA"/>
</dbReference>
<evidence type="ECO:0000313" key="4">
    <source>
        <dbReference type="Proteomes" id="UP000025229"/>
    </source>
</evidence>
<reference evidence="2 4" key="1">
    <citation type="submission" date="2014-03" db="EMBL/GenBank/DDBJ databases">
        <title>Complete genome sequence of the Radio-Resistant Rubrobacter radiotolerans RSPS-4.</title>
        <authorList>
            <person name="Egas C.C."/>
            <person name="Barroso C.C."/>
            <person name="Froufe H.J.C."/>
            <person name="Pacheco J.J."/>
            <person name="Albuquerque L.L."/>
            <person name="da Costa M.M.S."/>
        </authorList>
    </citation>
    <scope>NUCLEOTIDE SEQUENCE [LARGE SCALE GENOMIC DNA]</scope>
    <source>
        <strain evidence="2 4">RSPS-4</strain>
    </source>
</reference>
<evidence type="ECO:0000313" key="3">
    <source>
        <dbReference type="EMBL" id="MDX5892964.1"/>
    </source>
</evidence>
<name>A0A023X062_RUBRA</name>
<dbReference type="InterPro" id="IPR018730">
    <property type="entry name" value="DUF2273"/>
</dbReference>
<sequence>MNGWTNKHYGALIGVVLIVLISILGIGPTALAAIFGVIGYFVGSYLDGEFDLEDIRERAQNRGGQGR</sequence>